<dbReference type="InterPro" id="IPR012337">
    <property type="entry name" value="RNaseH-like_sf"/>
</dbReference>
<dbReference type="NCBIfam" id="NF033516">
    <property type="entry name" value="transpos_IS3"/>
    <property type="match status" value="1"/>
</dbReference>
<feature type="compositionally biased region" description="Pro residues" evidence="1">
    <location>
        <begin position="466"/>
        <end position="477"/>
    </location>
</feature>
<dbReference type="AlphaFoldDB" id="A0A2H5F0T6"/>
<dbReference type="Pfam" id="PF00665">
    <property type="entry name" value="rve"/>
    <property type="match status" value="1"/>
</dbReference>
<protein>
    <recommendedName>
        <fullName evidence="2">Integrase catalytic domain-containing protein</fullName>
    </recommendedName>
</protein>
<evidence type="ECO:0000313" key="4">
    <source>
        <dbReference type="Proteomes" id="UP000234530"/>
    </source>
</evidence>
<dbReference type="Gene3D" id="3.30.420.10">
    <property type="entry name" value="Ribonuclease H-like superfamily/Ribonuclease H"/>
    <property type="match status" value="1"/>
</dbReference>
<dbReference type="EMBL" id="CP025430">
    <property type="protein sequence ID" value="AUH65160.1"/>
    <property type="molecule type" value="Genomic_DNA"/>
</dbReference>
<reference evidence="3 4" key="1">
    <citation type="journal article" date="2013" name="Antonie Van Leeuwenhoek">
        <title>Paracoccus zhejiangensis sp. nov., isolated from activated sludge in wastewater-treatment system.</title>
        <authorList>
            <person name="Wu Z.G."/>
            <person name="Zhang D.F."/>
            <person name="Liu Y.L."/>
            <person name="Wang F."/>
            <person name="Jiang X."/>
            <person name="Li C."/>
            <person name="Li S.P."/>
            <person name="Hong Q."/>
            <person name="Li W.J."/>
        </authorList>
    </citation>
    <scope>NUCLEOTIDE SEQUENCE [LARGE SCALE GENOMIC DNA]</scope>
    <source>
        <strain evidence="3 4">J6</strain>
    </source>
</reference>
<dbReference type="InterPro" id="IPR025948">
    <property type="entry name" value="HTH-like_dom"/>
</dbReference>
<dbReference type="PROSITE" id="PS50994">
    <property type="entry name" value="INTEGRASE"/>
    <property type="match status" value="1"/>
</dbReference>
<dbReference type="InterPro" id="IPR050900">
    <property type="entry name" value="Transposase_IS3/IS150/IS904"/>
</dbReference>
<dbReference type="GO" id="GO:0003676">
    <property type="term" value="F:nucleic acid binding"/>
    <property type="evidence" value="ECO:0007669"/>
    <property type="project" value="InterPro"/>
</dbReference>
<dbReference type="SUPFAM" id="SSF53098">
    <property type="entry name" value="Ribonuclease H-like"/>
    <property type="match status" value="1"/>
</dbReference>
<accession>A0A2H5F0T6</accession>
<keyword evidence="4" id="KW-1185">Reference proteome</keyword>
<dbReference type="OrthoDB" id="9803878at2"/>
<sequence>MLCWLVGTLPRTRWAWRIGGFAMAIENLPAIRACRPTWNKGRIVGQKRPLLPKHVWAIRVRLEIENNVRDLALFNLAIDSKLGGCELMGVARSSFYADPGPKPGDTAIIAEIRTITDEFDGYGYRRVGAELHHRGIVVNSKKVRRLMKENELNPRRRRRFVRTTDSDHGGPIFPFTAKKLEVHGPDHLWEADLNYIAIQGGFAYAALILDAWSRRVVGHAVGRGIDARLAAKALENAIAERRPLPGCVFHTDRGSQYASELHRAILDAHGFFGSMSRHGNPYDNAKAESFMKTLKVEDAYLMEYETYEEVAVGVPRFIEAYKSRRLYSALGVTQPRPVRRMLRPRHGQKRPMILSTRRGALHIQPQPGNEGPGAPVPERGVCVKPGAAGGASAQARHLGGDSRLIDEDQPVRLTAHRRHPPVPSVVSRGADPLARSFRRDRTSFKSEAKTVDHVAREYGGCRPHPASSPTPPPALAS</sequence>
<dbReference type="KEGG" id="pzh:CX676_14060"/>
<dbReference type="InterPro" id="IPR048020">
    <property type="entry name" value="Transpos_IS3"/>
</dbReference>
<dbReference type="InterPro" id="IPR001584">
    <property type="entry name" value="Integrase_cat-core"/>
</dbReference>
<dbReference type="PANTHER" id="PTHR46889:SF7">
    <property type="entry name" value="TRANSPOSASE FOR INSERTION SEQUENCE ELEMENT IS904"/>
    <property type="match status" value="1"/>
</dbReference>
<feature type="domain" description="Integrase catalytic" evidence="2">
    <location>
        <begin position="181"/>
        <end position="345"/>
    </location>
</feature>
<organism evidence="3 4">
    <name type="scientific">Paracoccus zhejiangensis</name>
    <dbReference type="NCBI Taxonomy" id="1077935"/>
    <lineage>
        <taxon>Bacteria</taxon>
        <taxon>Pseudomonadati</taxon>
        <taxon>Pseudomonadota</taxon>
        <taxon>Alphaproteobacteria</taxon>
        <taxon>Rhodobacterales</taxon>
        <taxon>Paracoccaceae</taxon>
        <taxon>Paracoccus</taxon>
    </lineage>
</organism>
<dbReference type="Proteomes" id="UP000234530">
    <property type="component" value="Chromosome"/>
</dbReference>
<feature type="region of interest" description="Disordered" evidence="1">
    <location>
        <begin position="457"/>
        <end position="477"/>
    </location>
</feature>
<dbReference type="InterPro" id="IPR036397">
    <property type="entry name" value="RNaseH_sf"/>
</dbReference>
<evidence type="ECO:0000256" key="1">
    <source>
        <dbReference type="SAM" id="MobiDB-lite"/>
    </source>
</evidence>
<evidence type="ECO:0000259" key="2">
    <source>
        <dbReference type="PROSITE" id="PS50994"/>
    </source>
</evidence>
<proteinExistence type="predicted"/>
<dbReference type="GO" id="GO:0015074">
    <property type="term" value="P:DNA integration"/>
    <property type="evidence" value="ECO:0007669"/>
    <property type="project" value="InterPro"/>
</dbReference>
<evidence type="ECO:0000313" key="3">
    <source>
        <dbReference type="EMBL" id="AUH65160.1"/>
    </source>
</evidence>
<dbReference type="Pfam" id="PF13276">
    <property type="entry name" value="HTH_21"/>
    <property type="match status" value="1"/>
</dbReference>
<name>A0A2H5F0T6_9RHOB</name>
<dbReference type="PANTHER" id="PTHR46889">
    <property type="entry name" value="TRANSPOSASE INSF FOR INSERTION SEQUENCE IS3B-RELATED"/>
    <property type="match status" value="1"/>
</dbReference>
<gene>
    <name evidence="3" type="ORF">CX676_14060</name>
</gene>